<keyword evidence="2" id="KW-1133">Transmembrane helix</keyword>
<evidence type="ECO:0000313" key="4">
    <source>
        <dbReference type="Proteomes" id="UP001317629"/>
    </source>
</evidence>
<keyword evidence="2" id="KW-0812">Transmembrane</keyword>
<proteinExistence type="predicted"/>
<evidence type="ECO:0008006" key="5">
    <source>
        <dbReference type="Google" id="ProtNLM"/>
    </source>
</evidence>
<gene>
    <name evidence="3" type="ORF">SS37A_16890</name>
</gene>
<name>A0ABN6VHC8_9HYPH</name>
<feature type="region of interest" description="Disordered" evidence="1">
    <location>
        <begin position="143"/>
        <end position="169"/>
    </location>
</feature>
<feature type="transmembrane region" description="Helical" evidence="2">
    <location>
        <begin position="12"/>
        <end position="32"/>
    </location>
</feature>
<protein>
    <recommendedName>
        <fullName evidence="5">AsmA-like C-terminal domain-containing protein</fullName>
    </recommendedName>
</protein>
<dbReference type="EMBL" id="AP027142">
    <property type="protein sequence ID" value="BDV34160.1"/>
    <property type="molecule type" value="Genomic_DNA"/>
</dbReference>
<sequence>MRVPRAVRTGASCGLGGLALVCLAIGAFFLALSHGPIDFGWLTPRIVAALDERFAGQFAFQLAGVSLANSDHGPTLTVNGLVVKSGDRAILAAPRAELSLDWPSILLGRLQPRRLEALDLDVRLSVQADGAIAVSAGGDPVATARVAPPPAVPQSPNDSPLQPNPDAPAPVERVALLKSAAGALRALMDLAISPDSPIGGFDKLGVLHGRLTIDDRTIDRTIQYKDVSLSLAKAQGSMRFSLAATGPSQRWSVTAAAKGAPGRNRALVAKLRNITIDEISLVAGARNLHFDTDSPLGVDLSFSLSPDGIVLEATGGLEIGKGFFRLEEPDYEPVMVQRIAAQARWSRRERKLVVAPFELKAGGFDLALAGSAEAPAELPPGADPGADAWLINAKLVKPSQIAPDRAGEKSVLIEEAALQARLMHGQGRLLLDRLAVSGPDLHASASVAATYRGAPRVIYTLDVDDVEARALMRLWPTHVAAPVRAWFIDHIPVGVVKHAHATGDFDDDAITAMRYERPPPEKSLEIVGDVANCTLIDVLPGLAPMTGVAGKLRVTGRTSAFDATSGMMETAPGHRLTLSEGRFSVADNALLPTPAVLDLKVAGNIEAAADILSMPIVAAHATVPVDGATLKGQIDGRVRVDFEIGDTARGDRTTFGVDANTTNLVVEKLIGKERLEGAALHVLSDRSGLRVNGTGRLYGAPATLELRRGFGEKGPAQAQLTLTFDEAARQRAGYAVAGVSGPVSAIVKTQLPVADDLNAHVELDLTRASFDNPIPGVAKPVGKAAKATFLAVKRGESIALDQFNFDANPMQAQGVIELAKEGGFRSARLAPVRLSTGDDMKVDVSRGGEAMKIVVRGANFDARPMLASLIRSGSGGADKPSGSQRNAGDDVSVDVKLPIVTGHGKQILSGVVFEYESRGGRPRTVALTGNFGREDLAVAMTRGQNGAQELDISTNDAGSFLAFLDLYRKMENGVLNANVALGQNRADGAIRIRDFFVKGEPTMRQLMAQGGTARADDRGNLRFDPDLVRVGRLQSNFTWSGGRLSVREGVMSGPEIGLTFDGFIDFPRDRLDLSGSYVPAYALNSLLSNIPVLNLVITGGQNEGIFALNYRVAGALSAPVVSVNPLSAIAPGLMRKIMGVLDGTARMPETR</sequence>
<keyword evidence="4" id="KW-1185">Reference proteome</keyword>
<organism evidence="3 4">
    <name type="scientific">Methylocystis iwaonis</name>
    <dbReference type="NCBI Taxonomy" id="2885079"/>
    <lineage>
        <taxon>Bacteria</taxon>
        <taxon>Pseudomonadati</taxon>
        <taxon>Pseudomonadota</taxon>
        <taxon>Alphaproteobacteria</taxon>
        <taxon>Hyphomicrobiales</taxon>
        <taxon>Methylocystaceae</taxon>
        <taxon>Methylocystis</taxon>
    </lineage>
</organism>
<reference evidence="3 4" key="1">
    <citation type="journal article" date="2023" name="Int. J. Syst. Evol. Microbiol.">
        <title>Methylocystis iwaonis sp. nov., a type II methane-oxidizing bacterium from surface soil of a rice paddy field in Japan, and emended description of the genus Methylocystis (ex Whittenbury et al. 1970) Bowman et al. 1993.</title>
        <authorList>
            <person name="Kaise H."/>
            <person name="Sawadogo J.B."/>
            <person name="Alam M.S."/>
            <person name="Ueno C."/>
            <person name="Dianou D."/>
            <person name="Shinjo R."/>
            <person name="Asakawa S."/>
        </authorList>
    </citation>
    <scope>NUCLEOTIDE SEQUENCE [LARGE SCALE GENOMIC DNA]</scope>
    <source>
        <strain evidence="3 4">SS37A-Re</strain>
    </source>
</reference>
<dbReference type="RefSeq" id="WP_281931796.1">
    <property type="nucleotide sequence ID" value="NZ_AP027142.1"/>
</dbReference>
<accession>A0ABN6VHC8</accession>
<evidence type="ECO:0000256" key="1">
    <source>
        <dbReference type="SAM" id="MobiDB-lite"/>
    </source>
</evidence>
<dbReference type="Proteomes" id="UP001317629">
    <property type="component" value="Chromosome"/>
</dbReference>
<evidence type="ECO:0000313" key="3">
    <source>
        <dbReference type="EMBL" id="BDV34160.1"/>
    </source>
</evidence>
<keyword evidence="2" id="KW-0472">Membrane</keyword>
<evidence type="ECO:0000256" key="2">
    <source>
        <dbReference type="SAM" id="Phobius"/>
    </source>
</evidence>